<feature type="domain" description="Protein kinase" evidence="7">
    <location>
        <begin position="1"/>
        <end position="102"/>
    </location>
</feature>
<evidence type="ECO:0000259" key="7">
    <source>
        <dbReference type="PROSITE" id="PS50011"/>
    </source>
</evidence>
<gene>
    <name evidence="8" type="ORF">RMAR0315_LOCUS11118</name>
</gene>
<keyword evidence="5" id="KW-0067">ATP-binding</keyword>
<keyword evidence="4" id="KW-0418">Kinase</keyword>
<accession>A0A7S0G5W2</accession>
<dbReference type="AlphaFoldDB" id="A0A7S0G5W2"/>
<dbReference type="EMBL" id="HBEK01020394">
    <property type="protein sequence ID" value="CAD8401115.1"/>
    <property type="molecule type" value="Transcribed_RNA"/>
</dbReference>
<dbReference type="InterPro" id="IPR011009">
    <property type="entry name" value="Kinase-like_dom_sf"/>
</dbReference>
<dbReference type="InterPro" id="IPR030616">
    <property type="entry name" value="Aur-like"/>
</dbReference>
<organism evidence="8">
    <name type="scientific">Rhodosorus marinus</name>
    <dbReference type="NCBI Taxonomy" id="101924"/>
    <lineage>
        <taxon>Eukaryota</taxon>
        <taxon>Rhodophyta</taxon>
        <taxon>Stylonematophyceae</taxon>
        <taxon>Stylonematales</taxon>
        <taxon>Stylonemataceae</taxon>
        <taxon>Rhodosorus</taxon>
    </lineage>
</organism>
<evidence type="ECO:0000256" key="4">
    <source>
        <dbReference type="ARBA" id="ARBA00022777"/>
    </source>
</evidence>
<dbReference type="PROSITE" id="PS50011">
    <property type="entry name" value="PROTEIN_KINASE_DOM"/>
    <property type="match status" value="1"/>
</dbReference>
<proteinExistence type="predicted"/>
<dbReference type="PANTHER" id="PTHR24350">
    <property type="entry name" value="SERINE/THREONINE-PROTEIN KINASE IAL-RELATED"/>
    <property type="match status" value="1"/>
</dbReference>
<dbReference type="SUPFAM" id="SSF56112">
    <property type="entry name" value="Protein kinase-like (PK-like)"/>
    <property type="match status" value="1"/>
</dbReference>
<keyword evidence="1" id="KW-0723">Serine/threonine-protein kinase</keyword>
<keyword evidence="3" id="KW-0547">Nucleotide-binding</keyword>
<evidence type="ECO:0000313" key="8">
    <source>
        <dbReference type="EMBL" id="CAD8401115.1"/>
    </source>
</evidence>
<dbReference type="Gene3D" id="1.10.510.10">
    <property type="entry name" value="Transferase(Phosphotransferase) domain 1"/>
    <property type="match status" value="1"/>
</dbReference>
<evidence type="ECO:0000256" key="6">
    <source>
        <dbReference type="SAM" id="MobiDB-lite"/>
    </source>
</evidence>
<protein>
    <recommendedName>
        <fullName evidence="7">Protein kinase domain-containing protein</fullName>
    </recommendedName>
</protein>
<keyword evidence="2" id="KW-0808">Transferase</keyword>
<dbReference type="GO" id="GO:0004674">
    <property type="term" value="F:protein serine/threonine kinase activity"/>
    <property type="evidence" value="ECO:0007669"/>
    <property type="project" value="UniProtKB-KW"/>
</dbReference>
<dbReference type="Pfam" id="PF00069">
    <property type="entry name" value="Pkinase"/>
    <property type="match status" value="1"/>
</dbReference>
<reference evidence="8" key="1">
    <citation type="submission" date="2021-01" db="EMBL/GenBank/DDBJ databases">
        <authorList>
            <person name="Corre E."/>
            <person name="Pelletier E."/>
            <person name="Niang G."/>
            <person name="Scheremetjew M."/>
            <person name="Finn R."/>
            <person name="Kale V."/>
            <person name="Holt S."/>
            <person name="Cochrane G."/>
            <person name="Meng A."/>
            <person name="Brown T."/>
            <person name="Cohen L."/>
        </authorList>
    </citation>
    <scope>NUCLEOTIDE SEQUENCE</scope>
    <source>
        <strain evidence="8">UTEX LB 2760</strain>
    </source>
</reference>
<feature type="compositionally biased region" description="Basic and acidic residues" evidence="6">
    <location>
        <begin position="124"/>
        <end position="136"/>
    </location>
</feature>
<evidence type="ECO:0000256" key="5">
    <source>
        <dbReference type="ARBA" id="ARBA00022840"/>
    </source>
</evidence>
<feature type="region of interest" description="Disordered" evidence="6">
    <location>
        <begin position="116"/>
        <end position="199"/>
    </location>
</feature>
<name>A0A7S0G5W2_9RHOD</name>
<evidence type="ECO:0000256" key="3">
    <source>
        <dbReference type="ARBA" id="ARBA00022741"/>
    </source>
</evidence>
<evidence type="ECO:0000256" key="2">
    <source>
        <dbReference type="ARBA" id="ARBA00022679"/>
    </source>
</evidence>
<dbReference type="InterPro" id="IPR000719">
    <property type="entry name" value="Prot_kinase_dom"/>
</dbReference>
<sequence length="284" mass="31590">MLHTACGTPYYCAPEILTNQGEGYDGIKIDSWSAGVILYRLLVGSLPFKGQSLAQLVVALEKNDVHYPSTLSPEAVDLLRHLLERDAQYRISLHDVKRHPWFIVKYEDNKAYFSAKAGASNRHSGRDQSKRSEGTETRINGSARSVHHRNSIPIMNPTSAGRAGTVEHNGTRNGSFGSDTRGYDGYDSPAKSGSRRRSSPGIIIQFDESMSLNDFVLKAMPTKKDRVPEVVSKLNAVGCEDMDDVKIVAEQYSTHEELVQWLEQKASIQPVLAIRLARNINVYD</sequence>
<evidence type="ECO:0000256" key="1">
    <source>
        <dbReference type="ARBA" id="ARBA00022527"/>
    </source>
</evidence>
<dbReference type="GO" id="GO:0005524">
    <property type="term" value="F:ATP binding"/>
    <property type="evidence" value="ECO:0007669"/>
    <property type="project" value="UniProtKB-KW"/>
</dbReference>
<dbReference type="SMART" id="SM00220">
    <property type="entry name" value="S_TKc"/>
    <property type="match status" value="1"/>
</dbReference>